<accession>A0A916X162</accession>
<dbReference type="SMART" id="SM00895">
    <property type="entry name" value="FCD"/>
    <property type="match status" value="1"/>
</dbReference>
<dbReference type="PROSITE" id="PS50949">
    <property type="entry name" value="HTH_GNTR"/>
    <property type="match status" value="1"/>
</dbReference>
<proteinExistence type="predicted"/>
<keyword evidence="1" id="KW-0805">Transcription regulation</keyword>
<dbReference type="OrthoDB" id="7620579at2"/>
<dbReference type="Proteomes" id="UP000605148">
    <property type="component" value="Unassembled WGS sequence"/>
</dbReference>
<dbReference type="PANTHER" id="PTHR43537:SF5">
    <property type="entry name" value="UXU OPERON TRANSCRIPTIONAL REGULATOR"/>
    <property type="match status" value="1"/>
</dbReference>
<keyword evidence="2" id="KW-0238">DNA-binding</keyword>
<keyword evidence="3" id="KW-0804">Transcription</keyword>
<dbReference type="InterPro" id="IPR036388">
    <property type="entry name" value="WH-like_DNA-bd_sf"/>
</dbReference>
<organism evidence="5 6">
    <name type="scientific">Roseibium aquae</name>
    <dbReference type="NCBI Taxonomy" id="1323746"/>
    <lineage>
        <taxon>Bacteria</taxon>
        <taxon>Pseudomonadati</taxon>
        <taxon>Pseudomonadota</taxon>
        <taxon>Alphaproteobacteria</taxon>
        <taxon>Hyphomicrobiales</taxon>
        <taxon>Stappiaceae</taxon>
        <taxon>Roseibium</taxon>
    </lineage>
</organism>
<dbReference type="Gene3D" id="1.20.120.530">
    <property type="entry name" value="GntR ligand-binding domain-like"/>
    <property type="match status" value="1"/>
</dbReference>
<evidence type="ECO:0000256" key="2">
    <source>
        <dbReference type="ARBA" id="ARBA00023125"/>
    </source>
</evidence>
<evidence type="ECO:0000256" key="3">
    <source>
        <dbReference type="ARBA" id="ARBA00023163"/>
    </source>
</evidence>
<dbReference type="CDD" id="cd07377">
    <property type="entry name" value="WHTH_GntR"/>
    <property type="match status" value="1"/>
</dbReference>
<dbReference type="InterPro" id="IPR011711">
    <property type="entry name" value="GntR_C"/>
</dbReference>
<dbReference type="InterPro" id="IPR000524">
    <property type="entry name" value="Tscrpt_reg_HTH_GntR"/>
</dbReference>
<dbReference type="SUPFAM" id="SSF46785">
    <property type="entry name" value="Winged helix' DNA-binding domain"/>
    <property type="match status" value="1"/>
</dbReference>
<dbReference type="GO" id="GO:0003677">
    <property type="term" value="F:DNA binding"/>
    <property type="evidence" value="ECO:0007669"/>
    <property type="project" value="UniProtKB-KW"/>
</dbReference>
<dbReference type="RefSeq" id="WP_150496991.1">
    <property type="nucleotide sequence ID" value="NZ_BMFA01000008.1"/>
</dbReference>
<gene>
    <name evidence="5" type="primary">gntR</name>
    <name evidence="5" type="ORF">GCM10011316_27130</name>
</gene>
<evidence type="ECO:0000256" key="1">
    <source>
        <dbReference type="ARBA" id="ARBA00023015"/>
    </source>
</evidence>
<dbReference type="PANTHER" id="PTHR43537">
    <property type="entry name" value="TRANSCRIPTIONAL REGULATOR, GNTR FAMILY"/>
    <property type="match status" value="1"/>
</dbReference>
<dbReference type="InterPro" id="IPR036390">
    <property type="entry name" value="WH_DNA-bd_sf"/>
</dbReference>
<name>A0A916X162_9HYPH</name>
<comment type="caution">
    <text evidence="5">The sequence shown here is derived from an EMBL/GenBank/DDBJ whole genome shotgun (WGS) entry which is preliminary data.</text>
</comment>
<dbReference type="InterPro" id="IPR008920">
    <property type="entry name" value="TF_FadR/GntR_C"/>
</dbReference>
<keyword evidence="6" id="KW-1185">Reference proteome</keyword>
<feature type="domain" description="HTH gntR-type" evidence="4">
    <location>
        <begin position="25"/>
        <end position="92"/>
    </location>
</feature>
<dbReference type="Pfam" id="PF07729">
    <property type="entry name" value="FCD"/>
    <property type="match status" value="1"/>
</dbReference>
<dbReference type="Pfam" id="PF00392">
    <property type="entry name" value="GntR"/>
    <property type="match status" value="1"/>
</dbReference>
<reference evidence="5" key="1">
    <citation type="journal article" date="2014" name="Int. J. Syst. Evol. Microbiol.">
        <title>Complete genome sequence of Corynebacterium casei LMG S-19264T (=DSM 44701T), isolated from a smear-ripened cheese.</title>
        <authorList>
            <consortium name="US DOE Joint Genome Institute (JGI-PGF)"/>
            <person name="Walter F."/>
            <person name="Albersmeier A."/>
            <person name="Kalinowski J."/>
            <person name="Ruckert C."/>
        </authorList>
    </citation>
    <scope>NUCLEOTIDE SEQUENCE</scope>
    <source>
        <strain evidence="5">CGMCC 1.12426</strain>
    </source>
</reference>
<evidence type="ECO:0000313" key="5">
    <source>
        <dbReference type="EMBL" id="GGB53690.1"/>
    </source>
</evidence>
<dbReference type="Gene3D" id="1.10.10.10">
    <property type="entry name" value="Winged helix-like DNA-binding domain superfamily/Winged helix DNA-binding domain"/>
    <property type="match status" value="1"/>
</dbReference>
<evidence type="ECO:0000313" key="6">
    <source>
        <dbReference type="Proteomes" id="UP000605148"/>
    </source>
</evidence>
<dbReference type="GO" id="GO:0003700">
    <property type="term" value="F:DNA-binding transcription factor activity"/>
    <property type="evidence" value="ECO:0007669"/>
    <property type="project" value="InterPro"/>
</dbReference>
<sequence length="248" mass="26983">MTQADPQDDTRLEEALSGVEIDRSAAIAPQLYRILRERIIDNRLPPGASVNESDVSRMCAVSRTPLRAAMQQLAAEGLIVTRPQVGSVVARVDEAQILEAVLIRAALEAAVVRRLCETGIDETLIAGNLAMQQRAAEADDYATFFKLDEGFHHMLSDMADMPRAWRLAQSVKAHVDRQRLALMSSIPGRSLAAFKNHMAILDRIRAGDALGAACEMDAHVRSVLMGKDALGTAASPMREGKGERSRAN</sequence>
<dbReference type="EMBL" id="BMFA01000008">
    <property type="protein sequence ID" value="GGB53690.1"/>
    <property type="molecule type" value="Genomic_DNA"/>
</dbReference>
<protein>
    <submittedName>
        <fullName evidence="5">GntR family transcriptional regulator</fullName>
    </submittedName>
</protein>
<dbReference type="SMART" id="SM00345">
    <property type="entry name" value="HTH_GNTR"/>
    <property type="match status" value="1"/>
</dbReference>
<evidence type="ECO:0000259" key="4">
    <source>
        <dbReference type="PROSITE" id="PS50949"/>
    </source>
</evidence>
<dbReference type="SUPFAM" id="SSF48008">
    <property type="entry name" value="GntR ligand-binding domain-like"/>
    <property type="match status" value="1"/>
</dbReference>
<dbReference type="AlphaFoldDB" id="A0A916X162"/>
<reference evidence="5" key="2">
    <citation type="submission" date="2020-09" db="EMBL/GenBank/DDBJ databases">
        <authorList>
            <person name="Sun Q."/>
            <person name="Zhou Y."/>
        </authorList>
    </citation>
    <scope>NUCLEOTIDE SEQUENCE</scope>
    <source>
        <strain evidence="5">CGMCC 1.12426</strain>
    </source>
</reference>